<dbReference type="AlphaFoldDB" id="A0A6L9L5D1"/>
<organism evidence="1 2">
    <name type="scientific">Spirosoma terrae</name>
    <dbReference type="NCBI Taxonomy" id="1968276"/>
    <lineage>
        <taxon>Bacteria</taxon>
        <taxon>Pseudomonadati</taxon>
        <taxon>Bacteroidota</taxon>
        <taxon>Cytophagia</taxon>
        <taxon>Cytophagales</taxon>
        <taxon>Cytophagaceae</taxon>
        <taxon>Spirosoma</taxon>
    </lineage>
</organism>
<sequence length="114" mass="12718">MAKAKHTYTLPELEYLEKKVDEYIQFLEARPVHELEDRMAYKTTANGGSIPTIIATIEAQFAANIKAMEQLTKLLPQLEEMRKGAADVVEIRGGQGQLPSRVERLLLNSDSSSA</sequence>
<name>A0A6L9L5D1_9BACT</name>
<dbReference type="EMBL" id="JAAFZH010000004">
    <property type="protein sequence ID" value="NDU95756.1"/>
    <property type="molecule type" value="Genomic_DNA"/>
</dbReference>
<reference evidence="1 2" key="1">
    <citation type="submission" date="2020-02" db="EMBL/GenBank/DDBJ databases">
        <title>Draft genome sequence of two Spirosoma agri KCTC 52727 and Spirosoma terrae KCTC 52035.</title>
        <authorList>
            <person name="Rojas J."/>
            <person name="Ambika Manirajan B."/>
            <person name="Suarez C."/>
            <person name="Ratering S."/>
            <person name="Schnell S."/>
        </authorList>
    </citation>
    <scope>NUCLEOTIDE SEQUENCE [LARGE SCALE GENOMIC DNA]</scope>
    <source>
        <strain evidence="1 2">KCTC 52035</strain>
    </source>
</reference>
<evidence type="ECO:0000313" key="1">
    <source>
        <dbReference type="EMBL" id="NDU95756.1"/>
    </source>
</evidence>
<proteinExistence type="predicted"/>
<dbReference type="Proteomes" id="UP000474175">
    <property type="component" value="Unassembled WGS sequence"/>
</dbReference>
<keyword evidence="2" id="KW-1185">Reference proteome</keyword>
<evidence type="ECO:0000313" key="2">
    <source>
        <dbReference type="Proteomes" id="UP000474175"/>
    </source>
</evidence>
<accession>A0A6L9L5D1</accession>
<protein>
    <submittedName>
        <fullName evidence="1">Uncharacterized protein</fullName>
    </submittedName>
</protein>
<comment type="caution">
    <text evidence="1">The sequence shown here is derived from an EMBL/GenBank/DDBJ whole genome shotgun (WGS) entry which is preliminary data.</text>
</comment>
<dbReference type="RefSeq" id="WP_163948393.1">
    <property type="nucleotide sequence ID" value="NZ_JAAFZH010000004.1"/>
</dbReference>
<gene>
    <name evidence="1" type="ORF">GK108_12805</name>
</gene>